<feature type="binding site" evidence="2">
    <location>
        <position position="105"/>
    </location>
    <ligand>
        <name>Mn(2+)</name>
        <dbReference type="ChEBI" id="CHEBI:29035"/>
        <label>2</label>
    </ligand>
</feature>
<feature type="binding site" evidence="2">
    <location>
        <position position="164"/>
    </location>
    <ligand>
        <name>Mn(2+)</name>
        <dbReference type="ChEBI" id="CHEBI:29035"/>
        <label>2</label>
    </ligand>
</feature>
<keyword evidence="2" id="KW-0479">Metal-binding</keyword>
<dbReference type="Proteomes" id="UP000246132">
    <property type="component" value="Unassembled WGS sequence"/>
</dbReference>
<dbReference type="CDD" id="cd05666">
    <property type="entry name" value="M20_Acy1-like"/>
    <property type="match status" value="1"/>
</dbReference>
<evidence type="ECO:0000256" key="1">
    <source>
        <dbReference type="ARBA" id="ARBA00022801"/>
    </source>
</evidence>
<dbReference type="InterPro" id="IPR002933">
    <property type="entry name" value="Peptidase_M20"/>
</dbReference>
<dbReference type="GO" id="GO:0019877">
    <property type="term" value="P:diaminopimelate biosynthetic process"/>
    <property type="evidence" value="ECO:0007669"/>
    <property type="project" value="UniProtKB-ARBA"/>
</dbReference>
<dbReference type="PANTHER" id="PTHR11014">
    <property type="entry name" value="PEPTIDASE M20 FAMILY MEMBER"/>
    <property type="match status" value="1"/>
</dbReference>
<keyword evidence="5" id="KW-1185">Reference proteome</keyword>
<evidence type="ECO:0000259" key="3">
    <source>
        <dbReference type="Pfam" id="PF07687"/>
    </source>
</evidence>
<accession>A0A3A8ACB5</accession>
<dbReference type="InterPro" id="IPR036264">
    <property type="entry name" value="Bact_exopeptidase_dim_dom"/>
</dbReference>
<keyword evidence="2" id="KW-0464">Manganese</keyword>
<comment type="caution">
    <text evidence="4">The sequence shown here is derived from an EMBL/GenBank/DDBJ whole genome shotgun (WGS) entry which is preliminary data.</text>
</comment>
<dbReference type="InterPro" id="IPR017439">
    <property type="entry name" value="Amidohydrolase"/>
</dbReference>
<proteinExistence type="predicted"/>
<dbReference type="SUPFAM" id="SSF53187">
    <property type="entry name" value="Zn-dependent exopeptidases"/>
    <property type="match status" value="1"/>
</dbReference>
<keyword evidence="1 4" id="KW-0378">Hydrolase</keyword>
<organism evidence="4 5">
    <name type="scientific">Oceaniradius stylonematis</name>
    <dbReference type="NCBI Taxonomy" id="2184161"/>
    <lineage>
        <taxon>Bacteria</taxon>
        <taxon>Pseudomonadati</taxon>
        <taxon>Pseudomonadota</taxon>
        <taxon>Alphaproteobacteria</taxon>
        <taxon>Hyphomicrobiales</taxon>
        <taxon>Ahrensiaceae</taxon>
        <taxon>Oceaniradius</taxon>
    </lineage>
</organism>
<dbReference type="GO" id="GO:0046872">
    <property type="term" value="F:metal ion binding"/>
    <property type="evidence" value="ECO:0007669"/>
    <property type="project" value="UniProtKB-KW"/>
</dbReference>
<comment type="cofactor">
    <cofactor evidence="2">
        <name>Mn(2+)</name>
        <dbReference type="ChEBI" id="CHEBI:29035"/>
    </cofactor>
    <text evidence="2">The Mn(2+) ion enhances activity.</text>
</comment>
<evidence type="ECO:0000313" key="4">
    <source>
        <dbReference type="EMBL" id="RKF07505.1"/>
    </source>
</evidence>
<feature type="binding site" evidence="2">
    <location>
        <position position="359"/>
    </location>
    <ligand>
        <name>Mn(2+)</name>
        <dbReference type="ChEBI" id="CHEBI:29035"/>
        <label>2</label>
    </ligand>
</feature>
<dbReference type="NCBIfam" id="TIGR01891">
    <property type="entry name" value="amidohydrolases"/>
    <property type="match status" value="1"/>
</dbReference>
<feature type="domain" description="Peptidase M20 dimerisation" evidence="3">
    <location>
        <begin position="188"/>
        <end position="275"/>
    </location>
</feature>
<gene>
    <name evidence="4" type="ORF">DEM25_006865</name>
</gene>
<dbReference type="EMBL" id="QFWV02000004">
    <property type="protein sequence ID" value="RKF07505.1"/>
    <property type="molecule type" value="Genomic_DNA"/>
</dbReference>
<feature type="binding site" evidence="2">
    <location>
        <position position="138"/>
    </location>
    <ligand>
        <name>Mn(2+)</name>
        <dbReference type="ChEBI" id="CHEBI:29035"/>
        <label>2</label>
    </ligand>
</feature>
<sequence>MPLLNRAAELQDEVSGWRRHLHAHPELMFDVHDTAAFVTDKLRAFGCDEVVTGLGRTGVVGVIKGNRGEGETIGMRADMDALPIHEATDVPHKSTIAGKMHACGHDGHTSMLLGAAKYLAETRNFAGTVVVIFQPAEEGGGGGNEMVRDGLMERFGIDRVYGMHNMPGVDAGAFVIRPGALCAATDEFTITVTGKGGHAAMPQKSIDPIVIGAQIVTALQSIASRNTDPVGSIVVSVTKFNAGTAYNVIPGTAVLAGTVRTLDEDVRKLGEERLHAITHGICEAHGAEAHIKWHRGYPVTVNHADETMIAADAAEQITGQGTVPTDIKPMMGGEDFSYMLNARPGAMIMIGNGDSAGLHHPEYDFNDQIIPAGISFWAKLAETNPAR</sequence>
<dbReference type="GO" id="GO:0050118">
    <property type="term" value="F:N-acetyldiaminopimelate deacetylase activity"/>
    <property type="evidence" value="ECO:0007669"/>
    <property type="project" value="UniProtKB-ARBA"/>
</dbReference>
<dbReference type="Pfam" id="PF07687">
    <property type="entry name" value="M20_dimer"/>
    <property type="match status" value="1"/>
</dbReference>
<dbReference type="FunFam" id="3.30.70.360:FF:000001">
    <property type="entry name" value="N-acetyldiaminopimelate deacetylase"/>
    <property type="match status" value="1"/>
</dbReference>
<reference evidence="4 5" key="1">
    <citation type="journal article" date="2018" name="Int. J. Syst. Bacteriol.">
        <title>Oceaniradius stylonemae gen. nov., sp. nov., isolated from a red alga, Stylonema cornu-cervi.</title>
        <authorList>
            <person name="Jeong S."/>
        </authorList>
    </citation>
    <scope>NUCLEOTIDE SEQUENCE [LARGE SCALE GENOMIC DNA]</scope>
    <source>
        <strain evidence="4 5">StC1</strain>
    </source>
</reference>
<dbReference type="AlphaFoldDB" id="A0A3A8ACB5"/>
<dbReference type="RefSeq" id="WP_109765805.1">
    <property type="nucleotide sequence ID" value="NZ_JASHJV010000004.1"/>
</dbReference>
<feature type="binding site" evidence="2">
    <location>
        <position position="103"/>
    </location>
    <ligand>
        <name>Mn(2+)</name>
        <dbReference type="ChEBI" id="CHEBI:29035"/>
        <label>2</label>
    </ligand>
</feature>
<dbReference type="Gene3D" id="3.30.70.360">
    <property type="match status" value="1"/>
</dbReference>
<dbReference type="InterPro" id="IPR011650">
    <property type="entry name" value="Peptidase_M20_dimer"/>
</dbReference>
<dbReference type="Gene3D" id="3.40.630.10">
    <property type="entry name" value="Zn peptidases"/>
    <property type="match status" value="1"/>
</dbReference>
<dbReference type="PIRSF" id="PIRSF005962">
    <property type="entry name" value="Pept_M20D_amidohydro"/>
    <property type="match status" value="1"/>
</dbReference>
<evidence type="ECO:0000313" key="5">
    <source>
        <dbReference type="Proteomes" id="UP000246132"/>
    </source>
</evidence>
<dbReference type="Pfam" id="PF01546">
    <property type="entry name" value="Peptidase_M20"/>
    <property type="match status" value="1"/>
</dbReference>
<dbReference type="PANTHER" id="PTHR11014:SF63">
    <property type="entry name" value="METALLOPEPTIDASE, PUTATIVE (AFU_ORTHOLOGUE AFUA_6G09600)-RELATED"/>
    <property type="match status" value="1"/>
</dbReference>
<protein>
    <submittedName>
        <fullName evidence="4">Amidohydrolase</fullName>
    </submittedName>
</protein>
<name>A0A3A8ACB5_9HYPH</name>
<dbReference type="SUPFAM" id="SSF55031">
    <property type="entry name" value="Bacterial exopeptidase dimerisation domain"/>
    <property type="match status" value="1"/>
</dbReference>
<dbReference type="OrthoDB" id="9777385at2"/>
<evidence type="ECO:0000256" key="2">
    <source>
        <dbReference type="PIRSR" id="PIRSR005962-1"/>
    </source>
</evidence>